<evidence type="ECO:0000313" key="2">
    <source>
        <dbReference type="EMBL" id="PQO46947.1"/>
    </source>
</evidence>
<dbReference type="RefSeq" id="WP_105334746.1">
    <property type="nucleotide sequence ID" value="NZ_PUHZ01000007.1"/>
</dbReference>
<comment type="caution">
    <text evidence="2">The sequence shown here is derived from an EMBL/GenBank/DDBJ whole genome shotgun (WGS) entry which is preliminary data.</text>
</comment>
<dbReference type="PANTHER" id="PTHR16509">
    <property type="match status" value="1"/>
</dbReference>
<proteinExistence type="predicted"/>
<dbReference type="AlphaFoldDB" id="A0A2S8GR90"/>
<sequence length="300" mass="33827">MPAFQPRPLNRRAFLQGSTLLLTAARTSIAMAKQEEPELRIGLITDLHYAEKPTAGTRHYRETLQKLTAAGRAFAAEEIRPEMFVELGDFIDAAADHDLELRYLNKINGQFRTLGDDRHYVLGNHCVESLTKGEFLEAVGQDESYYSFDRGDWHFIVLDACFNSAGQPYQRKNFVWSDANVPQAELKWLTADLAANDKPTIIFSHQRLDNGGSHMIRNAGDVRSILELSRNVKAVFQGHSHSNSYQQIRDIHYCTLVSMVEGGGADNNAFSILDLMPSGTLRVNGFEKQKGYEWVPMMQS</sequence>
<organism evidence="2 3">
    <name type="scientific">Blastopirellula marina</name>
    <dbReference type="NCBI Taxonomy" id="124"/>
    <lineage>
        <taxon>Bacteria</taxon>
        <taxon>Pseudomonadati</taxon>
        <taxon>Planctomycetota</taxon>
        <taxon>Planctomycetia</taxon>
        <taxon>Pirellulales</taxon>
        <taxon>Pirellulaceae</taxon>
        <taxon>Blastopirellula</taxon>
    </lineage>
</organism>
<evidence type="ECO:0000313" key="3">
    <source>
        <dbReference type="Proteomes" id="UP000237819"/>
    </source>
</evidence>
<protein>
    <submittedName>
        <fullName evidence="2">Alkaline phosphatase</fullName>
    </submittedName>
</protein>
<dbReference type="GO" id="GO:0016787">
    <property type="term" value="F:hydrolase activity"/>
    <property type="evidence" value="ECO:0007669"/>
    <property type="project" value="InterPro"/>
</dbReference>
<accession>A0A2S8GR90</accession>
<evidence type="ECO:0000259" key="1">
    <source>
        <dbReference type="Pfam" id="PF00149"/>
    </source>
</evidence>
<dbReference type="Gene3D" id="3.60.21.10">
    <property type="match status" value="1"/>
</dbReference>
<dbReference type="Proteomes" id="UP000237819">
    <property type="component" value="Unassembled WGS sequence"/>
</dbReference>
<reference evidence="2 3" key="1">
    <citation type="submission" date="2018-02" db="EMBL/GenBank/DDBJ databases">
        <title>Comparative genomes isolates from brazilian mangrove.</title>
        <authorList>
            <person name="Araujo J.E."/>
            <person name="Taketani R.G."/>
            <person name="Silva M.C.P."/>
            <person name="Loureco M.V."/>
            <person name="Andreote F.D."/>
        </authorList>
    </citation>
    <scope>NUCLEOTIDE SEQUENCE [LARGE SCALE GENOMIC DNA]</scope>
    <source>
        <strain evidence="2 3">Nap-Phe MGV</strain>
    </source>
</reference>
<gene>
    <name evidence="2" type="ORF">C5Y93_07295</name>
</gene>
<dbReference type="SUPFAM" id="SSF56300">
    <property type="entry name" value="Metallo-dependent phosphatases"/>
    <property type="match status" value="1"/>
</dbReference>
<dbReference type="InterPro" id="IPR006311">
    <property type="entry name" value="TAT_signal"/>
</dbReference>
<dbReference type="PROSITE" id="PS51318">
    <property type="entry name" value="TAT"/>
    <property type="match status" value="1"/>
</dbReference>
<dbReference type="InterPro" id="IPR004843">
    <property type="entry name" value="Calcineurin-like_PHP"/>
</dbReference>
<dbReference type="OrthoDB" id="211986at2"/>
<feature type="domain" description="Calcineurin-like phosphoesterase" evidence="1">
    <location>
        <begin position="39"/>
        <end position="242"/>
    </location>
</feature>
<dbReference type="PANTHER" id="PTHR16509:SF1">
    <property type="entry name" value="MANGANESE-DEPENDENT ADP-RIBOSE_CDP-ALCOHOL DIPHOSPHATASE"/>
    <property type="match status" value="1"/>
</dbReference>
<dbReference type="InterPro" id="IPR029052">
    <property type="entry name" value="Metallo-depent_PP-like"/>
</dbReference>
<name>A0A2S8GR90_9BACT</name>
<dbReference type="EMBL" id="PUHZ01000007">
    <property type="protein sequence ID" value="PQO46947.1"/>
    <property type="molecule type" value="Genomic_DNA"/>
</dbReference>
<dbReference type="Pfam" id="PF00149">
    <property type="entry name" value="Metallophos"/>
    <property type="match status" value="1"/>
</dbReference>